<keyword evidence="1" id="KW-0472">Membrane</keyword>
<dbReference type="Proteomes" id="UP000305067">
    <property type="component" value="Unassembled WGS sequence"/>
</dbReference>
<organism evidence="2 3">
    <name type="scientific">Pterulicium gracile</name>
    <dbReference type="NCBI Taxonomy" id="1884261"/>
    <lineage>
        <taxon>Eukaryota</taxon>
        <taxon>Fungi</taxon>
        <taxon>Dikarya</taxon>
        <taxon>Basidiomycota</taxon>
        <taxon>Agaricomycotina</taxon>
        <taxon>Agaricomycetes</taxon>
        <taxon>Agaricomycetidae</taxon>
        <taxon>Agaricales</taxon>
        <taxon>Pleurotineae</taxon>
        <taxon>Pterulaceae</taxon>
        <taxon>Pterulicium</taxon>
    </lineage>
</organism>
<keyword evidence="1" id="KW-1133">Transmembrane helix</keyword>
<name>A0A5C3QL78_9AGAR</name>
<feature type="transmembrane region" description="Helical" evidence="1">
    <location>
        <begin position="30"/>
        <end position="52"/>
    </location>
</feature>
<dbReference type="AlphaFoldDB" id="A0A5C3QL78"/>
<evidence type="ECO:0000313" key="2">
    <source>
        <dbReference type="EMBL" id="TFL01221.1"/>
    </source>
</evidence>
<reference evidence="2 3" key="1">
    <citation type="journal article" date="2019" name="Nat. Ecol. Evol.">
        <title>Megaphylogeny resolves global patterns of mushroom evolution.</title>
        <authorList>
            <person name="Varga T."/>
            <person name="Krizsan K."/>
            <person name="Foldi C."/>
            <person name="Dima B."/>
            <person name="Sanchez-Garcia M."/>
            <person name="Sanchez-Ramirez S."/>
            <person name="Szollosi G.J."/>
            <person name="Szarkandi J.G."/>
            <person name="Papp V."/>
            <person name="Albert L."/>
            <person name="Andreopoulos W."/>
            <person name="Angelini C."/>
            <person name="Antonin V."/>
            <person name="Barry K.W."/>
            <person name="Bougher N.L."/>
            <person name="Buchanan P."/>
            <person name="Buyck B."/>
            <person name="Bense V."/>
            <person name="Catcheside P."/>
            <person name="Chovatia M."/>
            <person name="Cooper J."/>
            <person name="Damon W."/>
            <person name="Desjardin D."/>
            <person name="Finy P."/>
            <person name="Geml J."/>
            <person name="Haridas S."/>
            <person name="Hughes K."/>
            <person name="Justo A."/>
            <person name="Karasinski D."/>
            <person name="Kautmanova I."/>
            <person name="Kiss B."/>
            <person name="Kocsube S."/>
            <person name="Kotiranta H."/>
            <person name="LaButti K.M."/>
            <person name="Lechner B.E."/>
            <person name="Liimatainen K."/>
            <person name="Lipzen A."/>
            <person name="Lukacs Z."/>
            <person name="Mihaltcheva S."/>
            <person name="Morgado L.N."/>
            <person name="Niskanen T."/>
            <person name="Noordeloos M.E."/>
            <person name="Ohm R.A."/>
            <person name="Ortiz-Santana B."/>
            <person name="Ovrebo C."/>
            <person name="Racz N."/>
            <person name="Riley R."/>
            <person name="Savchenko A."/>
            <person name="Shiryaev A."/>
            <person name="Soop K."/>
            <person name="Spirin V."/>
            <person name="Szebenyi C."/>
            <person name="Tomsovsky M."/>
            <person name="Tulloss R.E."/>
            <person name="Uehling J."/>
            <person name="Grigoriev I.V."/>
            <person name="Vagvolgyi C."/>
            <person name="Papp T."/>
            <person name="Martin F.M."/>
            <person name="Miettinen O."/>
            <person name="Hibbett D.S."/>
            <person name="Nagy L.G."/>
        </authorList>
    </citation>
    <scope>NUCLEOTIDE SEQUENCE [LARGE SCALE GENOMIC DNA]</scope>
    <source>
        <strain evidence="2 3">CBS 309.79</strain>
    </source>
</reference>
<accession>A0A5C3QL78</accession>
<keyword evidence="1" id="KW-0812">Transmembrane</keyword>
<evidence type="ECO:0000256" key="1">
    <source>
        <dbReference type="SAM" id="Phobius"/>
    </source>
</evidence>
<sequence>MPDTKPAMQPNRSAADAVPLTLPQFTKADYSSFFLAGALCCTYVVLLLFLILHFSR</sequence>
<protein>
    <submittedName>
        <fullName evidence="2">Uncharacterized protein</fullName>
    </submittedName>
</protein>
<gene>
    <name evidence="2" type="ORF">BDV98DRAFT_567747</name>
</gene>
<keyword evidence="3" id="KW-1185">Reference proteome</keyword>
<evidence type="ECO:0000313" key="3">
    <source>
        <dbReference type="Proteomes" id="UP000305067"/>
    </source>
</evidence>
<proteinExistence type="predicted"/>
<dbReference type="EMBL" id="ML178825">
    <property type="protein sequence ID" value="TFL01221.1"/>
    <property type="molecule type" value="Genomic_DNA"/>
</dbReference>